<dbReference type="AlphaFoldDB" id="A0A518G498"/>
<evidence type="ECO:0000313" key="1">
    <source>
        <dbReference type="EMBL" id="QDV23424.1"/>
    </source>
</evidence>
<name>A0A518G498_9BACT</name>
<reference evidence="1 2" key="1">
    <citation type="submission" date="2019-02" db="EMBL/GenBank/DDBJ databases">
        <title>Deep-cultivation of Planctomycetes and their phenomic and genomic characterization uncovers novel biology.</title>
        <authorList>
            <person name="Wiegand S."/>
            <person name="Jogler M."/>
            <person name="Boedeker C."/>
            <person name="Pinto D."/>
            <person name="Vollmers J."/>
            <person name="Rivas-Marin E."/>
            <person name="Kohn T."/>
            <person name="Peeters S.H."/>
            <person name="Heuer A."/>
            <person name="Rast P."/>
            <person name="Oberbeckmann S."/>
            <person name="Bunk B."/>
            <person name="Jeske O."/>
            <person name="Meyerdierks A."/>
            <person name="Storesund J.E."/>
            <person name="Kallscheuer N."/>
            <person name="Luecker S."/>
            <person name="Lage O.M."/>
            <person name="Pohl T."/>
            <person name="Merkel B.J."/>
            <person name="Hornburger P."/>
            <person name="Mueller R.-W."/>
            <person name="Bruemmer F."/>
            <person name="Labrenz M."/>
            <person name="Spormann A.M."/>
            <person name="Op den Camp H."/>
            <person name="Overmann J."/>
            <person name="Amann R."/>
            <person name="Jetten M.S.M."/>
            <person name="Mascher T."/>
            <person name="Medema M.H."/>
            <person name="Devos D.P."/>
            <person name="Kaster A.-K."/>
            <person name="Ovreas L."/>
            <person name="Rohde M."/>
            <person name="Galperin M.Y."/>
            <person name="Jogler C."/>
        </authorList>
    </citation>
    <scope>NUCLEOTIDE SEQUENCE [LARGE SCALE GENOMIC DNA]</scope>
    <source>
        <strain evidence="1 2">Q31a</strain>
    </source>
</reference>
<dbReference type="RefSeq" id="WP_145076357.1">
    <property type="nucleotide sequence ID" value="NZ_CP036298.1"/>
</dbReference>
<dbReference type="Proteomes" id="UP000318017">
    <property type="component" value="Chromosome"/>
</dbReference>
<dbReference type="EMBL" id="CP036298">
    <property type="protein sequence ID" value="QDV23424.1"/>
    <property type="molecule type" value="Genomic_DNA"/>
</dbReference>
<sequence length="172" mass="18093">MSHLFTTGGHLLRNSGGHLAKCGCICCGSIEFPSGTDYFGGCGDWTGGGSNTYTSPGVVEVCVGTTPEQVAIVERARETSYSKIGEPDKDCSYYEKWKVEIFAYDSGGGVMVCRIKYTLLEISATGDAPINDLAPGGCTYPQCTVALAPGFYQEFGTGGGGGGVFDFEWTPC</sequence>
<proteinExistence type="predicted"/>
<organism evidence="1 2">
    <name type="scientific">Aureliella helgolandensis</name>
    <dbReference type="NCBI Taxonomy" id="2527968"/>
    <lineage>
        <taxon>Bacteria</taxon>
        <taxon>Pseudomonadati</taxon>
        <taxon>Planctomycetota</taxon>
        <taxon>Planctomycetia</taxon>
        <taxon>Pirellulales</taxon>
        <taxon>Pirellulaceae</taxon>
        <taxon>Aureliella</taxon>
    </lineage>
</organism>
<accession>A0A518G498</accession>
<protein>
    <submittedName>
        <fullName evidence="1">Uncharacterized protein</fullName>
    </submittedName>
</protein>
<keyword evidence="2" id="KW-1185">Reference proteome</keyword>
<gene>
    <name evidence="1" type="ORF">Q31a_17220</name>
</gene>
<evidence type="ECO:0000313" key="2">
    <source>
        <dbReference type="Proteomes" id="UP000318017"/>
    </source>
</evidence>
<dbReference type="KEGG" id="ahel:Q31a_17220"/>